<dbReference type="AlphaFoldDB" id="A0A3B1ALY1"/>
<keyword evidence="1" id="KW-0808">Transferase</keyword>
<dbReference type="Gene3D" id="3.30.200.20">
    <property type="entry name" value="Phosphorylase Kinase, domain 1"/>
    <property type="match status" value="1"/>
</dbReference>
<dbReference type="PANTHER" id="PTHR12149:SF8">
    <property type="entry name" value="PROTEIN-RIBULOSAMINE 3-KINASE"/>
    <property type="match status" value="1"/>
</dbReference>
<gene>
    <name evidence="1" type="ORF">MNBD_GAMMA25-1531</name>
</gene>
<dbReference type="InterPro" id="IPR011009">
    <property type="entry name" value="Kinase-like_dom_sf"/>
</dbReference>
<dbReference type="SUPFAM" id="SSF56112">
    <property type="entry name" value="Protein kinase-like (PK-like)"/>
    <property type="match status" value="1"/>
</dbReference>
<accession>A0A3B1ALY1</accession>
<dbReference type="PIRSF" id="PIRSF006221">
    <property type="entry name" value="Ketosamine-3-kinase"/>
    <property type="match status" value="1"/>
</dbReference>
<evidence type="ECO:0000313" key="1">
    <source>
        <dbReference type="EMBL" id="VAX06926.1"/>
    </source>
</evidence>
<dbReference type="InterPro" id="IPR016477">
    <property type="entry name" value="Fructo-/Ketosamine-3-kinase"/>
</dbReference>
<proteinExistence type="predicted"/>
<protein>
    <submittedName>
        <fullName evidence="1">Ribulosamine/erythrulosamine 3-kinase potentially involved in protein deglycation</fullName>
    </submittedName>
</protein>
<organism evidence="1">
    <name type="scientific">hydrothermal vent metagenome</name>
    <dbReference type="NCBI Taxonomy" id="652676"/>
    <lineage>
        <taxon>unclassified sequences</taxon>
        <taxon>metagenomes</taxon>
        <taxon>ecological metagenomes</taxon>
    </lineage>
</organism>
<dbReference type="PANTHER" id="PTHR12149">
    <property type="entry name" value="FRUCTOSAMINE 3 KINASE-RELATED PROTEIN"/>
    <property type="match status" value="1"/>
</dbReference>
<dbReference type="GO" id="GO:0016301">
    <property type="term" value="F:kinase activity"/>
    <property type="evidence" value="ECO:0007669"/>
    <property type="project" value="UniProtKB-KW"/>
</dbReference>
<reference evidence="1" key="1">
    <citation type="submission" date="2018-06" db="EMBL/GenBank/DDBJ databases">
        <authorList>
            <person name="Zhirakovskaya E."/>
        </authorList>
    </citation>
    <scope>NUCLEOTIDE SEQUENCE</scope>
</reference>
<name>A0A3B1ALY1_9ZZZZ</name>
<dbReference type="EMBL" id="UOFY01000011">
    <property type="protein sequence ID" value="VAX06926.1"/>
    <property type="molecule type" value="Genomic_DNA"/>
</dbReference>
<sequence length="290" mass="32180">MDLWGDIGQQISTVSGESFTLQTKQGVSGGCINSAFRLQGGTGKNYFVKLNQADRLSMFEAEAESLRELIQVQAIRTPSPLCTGIADGQAFIVMEELSLGGSGSMAKFGRQLAHLHQHTQARFGWQQNNTIGSTLQINTLVADWVSFWREQRLGVQLQLAAKNNAGSALLKKGEKLLESFTALFIDYQPQASLLHGDLWSGNYAFTQNGEAVIFDPAVYYGDRETDIAMTELFGGFSSAFYTAYEEVWPLHRGYVSRKTLYNLYHILNHFNMFGGGYEAQAEGMIDRLLS</sequence>
<keyword evidence="1" id="KW-0418">Kinase</keyword>
<dbReference type="Pfam" id="PF03881">
    <property type="entry name" value="Fructosamin_kin"/>
    <property type="match status" value="1"/>
</dbReference>
<dbReference type="Gene3D" id="3.90.1200.10">
    <property type="match status" value="1"/>
</dbReference>